<dbReference type="GO" id="GO:0006302">
    <property type="term" value="P:double-strand break repair"/>
    <property type="evidence" value="ECO:0007669"/>
    <property type="project" value="TreeGrafter"/>
</dbReference>
<keyword evidence="3" id="KW-1185">Reference proteome</keyword>
<dbReference type="PANTHER" id="PTHR32182">
    <property type="entry name" value="DNA REPLICATION AND REPAIR PROTEIN RECF"/>
    <property type="match status" value="1"/>
</dbReference>
<dbReference type="InterPro" id="IPR027417">
    <property type="entry name" value="P-loop_NTPase"/>
</dbReference>
<dbReference type="OrthoDB" id="9815944at2"/>
<protein>
    <recommendedName>
        <fullName evidence="1">ATPase AAA-type core domain-containing protein</fullName>
    </recommendedName>
</protein>
<evidence type="ECO:0000313" key="2">
    <source>
        <dbReference type="EMBL" id="AWW00450.1"/>
    </source>
</evidence>
<dbReference type="Gene3D" id="3.40.50.300">
    <property type="entry name" value="P-loop containing nucleotide triphosphate hydrolases"/>
    <property type="match status" value="1"/>
</dbReference>
<dbReference type="RefSeq" id="WP_111373816.1">
    <property type="nucleotide sequence ID" value="NZ_CP029480.1"/>
</dbReference>
<name>A0A2Z4GGC3_9BACT</name>
<dbReference type="InterPro" id="IPR003959">
    <property type="entry name" value="ATPase_AAA_core"/>
</dbReference>
<accession>A0A2Z4GGC3</accession>
<dbReference type="EMBL" id="CP029480">
    <property type="protein sequence ID" value="AWW00450.1"/>
    <property type="molecule type" value="Genomic_DNA"/>
</dbReference>
<dbReference type="Pfam" id="PF13304">
    <property type="entry name" value="AAA_21"/>
    <property type="match status" value="1"/>
</dbReference>
<sequence length="567" mass="66621">MNISYIWVEKFRNFENFGFNLSSSHKFKFDAENRILSKKDVEPLPPNFFGERINDVVGVIGKNGSGKSNAVELVCKLLKGAKTSLQTNFFVIVKEGNKLICHHSFSNISRPQADFEISFENYIGSINPLKVVFFSNVFDERRNEFDKEVSDISVNNLFNRQHFLRREKITDFEKQIRLIKSKIFSSLNIDLPTQIQLTSKVWINRFNASHEKNIYGGNYRVIRELKIIFRDRLRNIRPENKFIHLLRFGYFFEIYNIYSRRNRNRENADRVIFRDFEQFIRSLFSLKTEDISEKLIDFLYNEFSNMDLEQPSIISERQKLESEFERILKQIDFLKKLKITVSELNIEYSSEGARSRGIEYFIFNYKSAYSKIFINDYITLFGQNSVFDINWIGISSGHKAYLNLFSSLYQELRYTRQNNLLLCIDEGDLYLHPMWQIEFFDKLLTVLPTIFSGNIQLLLTSHSPFLLSDLPKQNITILDKSFTGSSQDGIELRTNTFGGNLYDLYAEPFFLGKKRTSDFAYNKIKSLIDSVESKQISLKDKKGFMKLANIIGDDVIQFRIKKILEND</sequence>
<dbReference type="SUPFAM" id="SSF52540">
    <property type="entry name" value="P-loop containing nucleoside triphosphate hydrolases"/>
    <property type="match status" value="1"/>
</dbReference>
<organism evidence="2 3">
    <name type="scientific">Arcticibacterium luteifluviistationis</name>
    <dbReference type="NCBI Taxonomy" id="1784714"/>
    <lineage>
        <taxon>Bacteria</taxon>
        <taxon>Pseudomonadati</taxon>
        <taxon>Bacteroidota</taxon>
        <taxon>Cytophagia</taxon>
        <taxon>Cytophagales</taxon>
        <taxon>Leadbetterellaceae</taxon>
        <taxon>Arcticibacterium</taxon>
    </lineage>
</organism>
<dbReference type="Proteomes" id="UP000249873">
    <property type="component" value="Chromosome"/>
</dbReference>
<evidence type="ECO:0000259" key="1">
    <source>
        <dbReference type="Pfam" id="PF13304"/>
    </source>
</evidence>
<dbReference type="KEGG" id="als:DJ013_20625"/>
<dbReference type="GO" id="GO:0005524">
    <property type="term" value="F:ATP binding"/>
    <property type="evidence" value="ECO:0007669"/>
    <property type="project" value="InterPro"/>
</dbReference>
<gene>
    <name evidence="2" type="ORF">DJ013_20625</name>
</gene>
<evidence type="ECO:0000313" key="3">
    <source>
        <dbReference type="Proteomes" id="UP000249873"/>
    </source>
</evidence>
<reference evidence="2 3" key="1">
    <citation type="submission" date="2018-05" db="EMBL/GenBank/DDBJ databases">
        <title>Complete genome sequence of Arcticibacterium luteifluviistationis SM1504T, a cytophagaceae bacterium isolated from Arctic surface seawater.</title>
        <authorList>
            <person name="Li Y."/>
            <person name="Qin Q.-L."/>
        </authorList>
    </citation>
    <scope>NUCLEOTIDE SEQUENCE [LARGE SCALE GENOMIC DNA]</scope>
    <source>
        <strain evidence="2 3">SM1504</strain>
    </source>
</reference>
<dbReference type="AlphaFoldDB" id="A0A2Z4GGC3"/>
<dbReference type="GO" id="GO:0016887">
    <property type="term" value="F:ATP hydrolysis activity"/>
    <property type="evidence" value="ECO:0007669"/>
    <property type="project" value="InterPro"/>
</dbReference>
<proteinExistence type="predicted"/>
<dbReference type="PANTHER" id="PTHR32182:SF23">
    <property type="entry name" value="ATP BINDING PROTEIN"/>
    <property type="match status" value="1"/>
</dbReference>
<feature type="domain" description="ATPase AAA-type core" evidence="1">
    <location>
        <begin position="240"/>
        <end position="468"/>
    </location>
</feature>
<dbReference type="GO" id="GO:0000731">
    <property type="term" value="P:DNA synthesis involved in DNA repair"/>
    <property type="evidence" value="ECO:0007669"/>
    <property type="project" value="TreeGrafter"/>
</dbReference>